<reference evidence="1 2" key="1">
    <citation type="submission" date="2018-04" db="EMBL/GenBank/DDBJ databases">
        <title>Brenneria corticis sp.nov.</title>
        <authorList>
            <person name="Li Y."/>
        </authorList>
    </citation>
    <scope>NUCLEOTIDE SEQUENCE [LARGE SCALE GENOMIC DNA]</scope>
    <source>
        <strain evidence="1 2">LMG 27715</strain>
    </source>
</reference>
<protein>
    <submittedName>
        <fullName evidence="1">Uncharacterized protein</fullName>
    </submittedName>
</protein>
<dbReference type="EMBL" id="QDKJ01000003">
    <property type="protein sequence ID" value="PWC14231.1"/>
    <property type="molecule type" value="Genomic_DNA"/>
</dbReference>
<evidence type="ECO:0000313" key="2">
    <source>
        <dbReference type="Proteomes" id="UP000245138"/>
    </source>
</evidence>
<accession>A0A2U1TXV2</accession>
<dbReference type="OrthoDB" id="6638024at2"/>
<evidence type="ECO:0000313" key="1">
    <source>
        <dbReference type="EMBL" id="PWC14231.1"/>
    </source>
</evidence>
<dbReference type="Proteomes" id="UP000245138">
    <property type="component" value="Unassembled WGS sequence"/>
</dbReference>
<sequence length="62" mass="7152">MVLECNLPAQIDHISKSLRRYGSLSSQAHKNTDALQAEVKQLERLRGRERVSNNEYQRIGSR</sequence>
<dbReference type="AlphaFoldDB" id="A0A2U1TXV2"/>
<keyword evidence="2" id="KW-1185">Reference proteome</keyword>
<comment type="caution">
    <text evidence="1">The sequence shown here is derived from an EMBL/GenBank/DDBJ whole genome shotgun (WGS) entry which is preliminary data.</text>
</comment>
<name>A0A2U1TXV2_9GAMM</name>
<proteinExistence type="predicted"/>
<gene>
    <name evidence="1" type="ORF">B4923_04810</name>
</gene>
<organism evidence="1 2">
    <name type="scientific">Brenneria roseae subsp. americana</name>
    <dbReference type="NCBI Taxonomy" id="1508507"/>
    <lineage>
        <taxon>Bacteria</taxon>
        <taxon>Pseudomonadati</taxon>
        <taxon>Pseudomonadota</taxon>
        <taxon>Gammaproteobacteria</taxon>
        <taxon>Enterobacterales</taxon>
        <taxon>Pectobacteriaceae</taxon>
        <taxon>Brenneria</taxon>
    </lineage>
</organism>